<evidence type="ECO:0000256" key="10">
    <source>
        <dbReference type="ARBA" id="ARBA00023224"/>
    </source>
</evidence>
<evidence type="ECO:0000256" key="5">
    <source>
        <dbReference type="ARBA" id="ARBA00023040"/>
    </source>
</evidence>
<keyword evidence="14" id="KW-1185">Reference proteome</keyword>
<feature type="transmembrane region" description="Helical" evidence="12">
    <location>
        <begin position="280"/>
        <end position="296"/>
    </location>
</feature>
<evidence type="ECO:0000256" key="4">
    <source>
        <dbReference type="ARBA" id="ARBA00022989"/>
    </source>
</evidence>
<evidence type="ECO:0000256" key="12">
    <source>
        <dbReference type="SAM" id="Phobius"/>
    </source>
</evidence>
<feature type="transmembrane region" description="Helical" evidence="12">
    <location>
        <begin position="239"/>
        <end position="260"/>
    </location>
</feature>
<dbReference type="Proteomes" id="UP000095280">
    <property type="component" value="Unplaced"/>
</dbReference>
<evidence type="ECO:0000256" key="11">
    <source>
        <dbReference type="SAM" id="MobiDB-lite"/>
    </source>
</evidence>
<dbReference type="PRINTS" id="PR00237">
    <property type="entry name" value="GPCRRHODOPSN"/>
</dbReference>
<keyword evidence="5" id="KW-0297">G-protein coupled receptor</keyword>
<dbReference type="AlphaFoldDB" id="A0A1I8HXY2"/>
<dbReference type="SMART" id="SM01381">
    <property type="entry name" value="7TM_GPCR_Srsx"/>
    <property type="match status" value="1"/>
</dbReference>
<dbReference type="InterPro" id="IPR000276">
    <property type="entry name" value="GPCR_Rhodpsn"/>
</dbReference>
<evidence type="ECO:0000259" key="13">
    <source>
        <dbReference type="PROSITE" id="PS50262"/>
    </source>
</evidence>
<feature type="transmembrane region" description="Helical" evidence="12">
    <location>
        <begin position="195"/>
        <end position="219"/>
    </location>
</feature>
<feature type="transmembrane region" description="Helical" evidence="12">
    <location>
        <begin position="86"/>
        <end position="107"/>
    </location>
</feature>
<dbReference type="GO" id="GO:0004930">
    <property type="term" value="F:G protein-coupled receptor activity"/>
    <property type="evidence" value="ECO:0007669"/>
    <property type="project" value="UniProtKB-KW"/>
</dbReference>
<evidence type="ECO:0000256" key="6">
    <source>
        <dbReference type="ARBA" id="ARBA00023136"/>
    </source>
</evidence>
<protein>
    <submittedName>
        <fullName evidence="15">G_PROTEIN_RECEP_F1_2 domain-containing protein</fullName>
    </submittedName>
</protein>
<reference evidence="15" key="1">
    <citation type="submission" date="2016-11" db="UniProtKB">
        <authorList>
            <consortium name="WormBaseParasite"/>
        </authorList>
    </citation>
    <scope>IDENTIFICATION</scope>
</reference>
<dbReference type="Pfam" id="PF00001">
    <property type="entry name" value="7tm_1"/>
    <property type="match status" value="2"/>
</dbReference>
<evidence type="ECO:0000313" key="15">
    <source>
        <dbReference type="WBParaSite" id="maker-uti_cns_0008713-snap-gene-0.2-mRNA-1"/>
    </source>
</evidence>
<dbReference type="GO" id="GO:0005886">
    <property type="term" value="C:plasma membrane"/>
    <property type="evidence" value="ECO:0007669"/>
    <property type="project" value="UniProtKB-SubCell"/>
</dbReference>
<keyword evidence="6 12" id="KW-0472">Membrane</keyword>
<keyword evidence="8" id="KW-0675">Receptor</keyword>
<dbReference type="PANTHER" id="PTHR45695">
    <property type="entry name" value="LEUCOKININ RECEPTOR-RELATED"/>
    <property type="match status" value="1"/>
</dbReference>
<evidence type="ECO:0000256" key="3">
    <source>
        <dbReference type="ARBA" id="ARBA00022692"/>
    </source>
</evidence>
<feature type="compositionally biased region" description="Polar residues" evidence="11">
    <location>
        <begin position="322"/>
        <end position="357"/>
    </location>
</feature>
<organism evidence="14 15">
    <name type="scientific">Macrostomum lignano</name>
    <dbReference type="NCBI Taxonomy" id="282301"/>
    <lineage>
        <taxon>Eukaryota</taxon>
        <taxon>Metazoa</taxon>
        <taxon>Spiralia</taxon>
        <taxon>Lophotrochozoa</taxon>
        <taxon>Platyhelminthes</taxon>
        <taxon>Rhabditophora</taxon>
        <taxon>Macrostomorpha</taxon>
        <taxon>Macrostomida</taxon>
        <taxon>Macrostomidae</taxon>
        <taxon>Macrostomum</taxon>
    </lineage>
</organism>
<keyword evidence="7" id="KW-1015">Disulfide bond</keyword>
<evidence type="ECO:0000256" key="8">
    <source>
        <dbReference type="ARBA" id="ARBA00023170"/>
    </source>
</evidence>
<accession>A0A1I8HXY2</accession>
<dbReference type="Gene3D" id="1.20.1070.10">
    <property type="entry name" value="Rhodopsin 7-helix transmembrane proteins"/>
    <property type="match status" value="2"/>
</dbReference>
<keyword evidence="2" id="KW-1003">Cell membrane</keyword>
<name>A0A1I8HXY2_9PLAT</name>
<evidence type="ECO:0000256" key="7">
    <source>
        <dbReference type="ARBA" id="ARBA00023157"/>
    </source>
</evidence>
<keyword evidence="9" id="KW-0325">Glycoprotein</keyword>
<evidence type="ECO:0000256" key="2">
    <source>
        <dbReference type="ARBA" id="ARBA00022475"/>
    </source>
</evidence>
<comment type="subcellular location">
    <subcellularLocation>
        <location evidence="1">Cell membrane</location>
        <topology evidence="1">Multi-pass membrane protein</topology>
    </subcellularLocation>
</comment>
<dbReference type="InterPro" id="IPR017452">
    <property type="entry name" value="GPCR_Rhodpsn_7TM"/>
</dbReference>
<sequence>PWTRKQLANLTQCDSLERPVLFTTVVPILFSIVVLLGLLGNALVIAVVAANSNMRSTTNILITSLAVADLLFITPSVCHSPPCSTWVFGHAACVLFQYFTYVPVLYCSVHPGADERRPVPCRGAPNPQHAWRTERNTLAAVAITWLGVALAHLPLAMEAAVVPCRRLRLPRDERLHRRRFFTDPASGEFGPLGRVFYTTFNIFGYALPFAVIITLYVLLGQAPHSSEAARSKRRVTRTVVTVVAIFGTCWLPIHAIFALQNWHRDLHYSWFRYLQVASQVLAYMNSCMNPIVYAFVSDNYRQAFASFLGIQLAQRTRRGTNAGRSVVQNTAKNSADQAVSKRASGNGNAAAATQSPVVGSDDDDNEKEECAAVVGAAAARGRCESVELVPLNNRVELAAQVHSDRSS</sequence>
<evidence type="ECO:0000256" key="9">
    <source>
        <dbReference type="ARBA" id="ARBA00023180"/>
    </source>
</evidence>
<feature type="region of interest" description="Disordered" evidence="11">
    <location>
        <begin position="321"/>
        <end position="366"/>
    </location>
</feature>
<feature type="transmembrane region" description="Helical" evidence="12">
    <location>
        <begin position="138"/>
        <end position="157"/>
    </location>
</feature>
<keyword evidence="4 12" id="KW-1133">Transmembrane helix</keyword>
<proteinExistence type="predicted"/>
<keyword evidence="10" id="KW-0807">Transducer</keyword>
<keyword evidence="3 12" id="KW-0812">Transmembrane</keyword>
<evidence type="ECO:0000313" key="14">
    <source>
        <dbReference type="Proteomes" id="UP000095280"/>
    </source>
</evidence>
<evidence type="ECO:0000256" key="1">
    <source>
        <dbReference type="ARBA" id="ARBA00004651"/>
    </source>
</evidence>
<dbReference type="PANTHER" id="PTHR45695:SF23">
    <property type="entry name" value="GALANIN-LIKE G-PROTEIN COUPLED RECEPTOR NPR-9"/>
    <property type="match status" value="1"/>
</dbReference>
<feature type="domain" description="G-protein coupled receptors family 1 profile" evidence="13">
    <location>
        <begin position="40"/>
        <end position="293"/>
    </location>
</feature>
<feature type="transmembrane region" description="Helical" evidence="12">
    <location>
        <begin position="57"/>
        <end position="74"/>
    </location>
</feature>
<dbReference type="SUPFAM" id="SSF81321">
    <property type="entry name" value="Family A G protein-coupled receptor-like"/>
    <property type="match status" value="2"/>
</dbReference>
<dbReference type="PROSITE" id="PS50262">
    <property type="entry name" value="G_PROTEIN_RECEP_F1_2"/>
    <property type="match status" value="1"/>
</dbReference>
<dbReference type="WBParaSite" id="maker-uti_cns_0008713-snap-gene-0.2-mRNA-1">
    <property type="protein sequence ID" value="maker-uti_cns_0008713-snap-gene-0.2-mRNA-1"/>
    <property type="gene ID" value="maker-uti_cns_0008713-snap-gene-0.2"/>
</dbReference>
<feature type="transmembrane region" description="Helical" evidence="12">
    <location>
        <begin position="20"/>
        <end position="50"/>
    </location>
</feature>